<dbReference type="GO" id="GO:0009898">
    <property type="term" value="C:cytoplasmic side of plasma membrane"/>
    <property type="evidence" value="ECO:0007669"/>
    <property type="project" value="TreeGrafter"/>
</dbReference>
<protein>
    <submittedName>
        <fullName evidence="3">Snf7 family protein</fullName>
    </submittedName>
</protein>
<feature type="coiled-coil region" evidence="1">
    <location>
        <begin position="301"/>
        <end position="328"/>
    </location>
</feature>
<gene>
    <name evidence="3" type="ORF">L228DRAFT_281973</name>
</gene>
<feature type="compositionally biased region" description="Basic and acidic residues" evidence="2">
    <location>
        <begin position="441"/>
        <end position="457"/>
    </location>
</feature>
<keyword evidence="4" id="KW-1185">Reference proteome</keyword>
<feature type="compositionally biased region" description="Acidic residues" evidence="2">
    <location>
        <begin position="385"/>
        <end position="397"/>
    </location>
</feature>
<organism evidence="3 4">
    <name type="scientific">Xylona heveae (strain CBS 132557 / TC161)</name>
    <dbReference type="NCBI Taxonomy" id="1328760"/>
    <lineage>
        <taxon>Eukaryota</taxon>
        <taxon>Fungi</taxon>
        <taxon>Dikarya</taxon>
        <taxon>Ascomycota</taxon>
        <taxon>Pezizomycotina</taxon>
        <taxon>Xylonomycetes</taxon>
        <taxon>Xylonales</taxon>
        <taxon>Xylonaceae</taxon>
        <taxon>Xylona</taxon>
    </lineage>
</organism>
<dbReference type="OrthoDB" id="10250120at2759"/>
<sequence>MSELLNFILNHEEQFRRARLASLYSDFRHQQTTNPDGYNANIVAWQTALANAARAGLIPAPGAGSDHLTLRTGEDLLRELETKEWGRPLALGAVINEAVAQKQLLPLQEFLTTTTSIYHKSWIGSPWSVISWGLRQLGVIGGVSGEDKLSVGQFAIVGNIEETARKILQQTVGKASAVDRIYSQEIFRQDFVDILGPDRQLTDTDFRVLLTFLARDKREIAFDGQTIKFKSPNEQTPSPITKEDASIASLKALILSLQTQVETLQSRVETSDTAARQAVSAKNRVAALSALRSKKLAEVNLNKRSETLAQLEQVYDKIEQATDQVEIVRVMEASVGVLKGLNKQIGDVDKVEDVVHELRDEMGKVDEVGAMIADPGLTGVHAPDEADVDEEFEELEQEERKKKEAIEQEQQRQREEAEAEQTRRKLEELDQFVPESTLQKDQPDDRDVKKEAFREGE</sequence>
<feature type="region of interest" description="Disordered" evidence="2">
    <location>
        <begin position="376"/>
        <end position="457"/>
    </location>
</feature>
<evidence type="ECO:0000256" key="1">
    <source>
        <dbReference type="SAM" id="Coils"/>
    </source>
</evidence>
<dbReference type="GO" id="GO:0005771">
    <property type="term" value="C:multivesicular body"/>
    <property type="evidence" value="ECO:0007669"/>
    <property type="project" value="TreeGrafter"/>
</dbReference>
<dbReference type="GO" id="GO:0000815">
    <property type="term" value="C:ESCRT III complex"/>
    <property type="evidence" value="ECO:0007669"/>
    <property type="project" value="TreeGrafter"/>
</dbReference>
<proteinExistence type="predicted"/>
<dbReference type="InParanoid" id="A0A165HAW9"/>
<dbReference type="Pfam" id="PF03357">
    <property type="entry name" value="Snf7"/>
    <property type="match status" value="1"/>
</dbReference>
<dbReference type="PANTHER" id="PTHR22761">
    <property type="entry name" value="CHARGED MULTIVESICULAR BODY PROTEIN"/>
    <property type="match status" value="1"/>
</dbReference>
<dbReference type="EMBL" id="KV407457">
    <property type="protein sequence ID" value="KZF23232.1"/>
    <property type="molecule type" value="Genomic_DNA"/>
</dbReference>
<dbReference type="Proteomes" id="UP000076632">
    <property type="component" value="Unassembled WGS sequence"/>
</dbReference>
<dbReference type="OMA" id="NEQMATT"/>
<dbReference type="GO" id="GO:0006900">
    <property type="term" value="P:vesicle budding from membrane"/>
    <property type="evidence" value="ECO:0007669"/>
    <property type="project" value="TreeGrafter"/>
</dbReference>
<dbReference type="Gene3D" id="6.10.140.1230">
    <property type="match status" value="1"/>
</dbReference>
<dbReference type="GO" id="GO:0032511">
    <property type="term" value="P:late endosome to vacuole transport via multivesicular body sorting pathway"/>
    <property type="evidence" value="ECO:0007669"/>
    <property type="project" value="TreeGrafter"/>
</dbReference>
<dbReference type="GeneID" id="28901072"/>
<evidence type="ECO:0000313" key="3">
    <source>
        <dbReference type="EMBL" id="KZF23232.1"/>
    </source>
</evidence>
<feature type="compositionally biased region" description="Basic and acidic residues" evidence="2">
    <location>
        <begin position="398"/>
        <end position="428"/>
    </location>
</feature>
<keyword evidence="1" id="KW-0175">Coiled coil</keyword>
<name>A0A165HAW9_XYLHT</name>
<evidence type="ECO:0000313" key="4">
    <source>
        <dbReference type="Proteomes" id="UP000076632"/>
    </source>
</evidence>
<dbReference type="RefSeq" id="XP_018188787.1">
    <property type="nucleotide sequence ID" value="XM_018335935.1"/>
</dbReference>
<accession>A0A165HAW9</accession>
<dbReference type="AlphaFoldDB" id="A0A165HAW9"/>
<reference evidence="3 4" key="1">
    <citation type="journal article" date="2016" name="Fungal Biol.">
        <title>The genome of Xylona heveae provides a window into fungal endophytism.</title>
        <authorList>
            <person name="Gazis R."/>
            <person name="Kuo A."/>
            <person name="Riley R."/>
            <person name="LaButti K."/>
            <person name="Lipzen A."/>
            <person name="Lin J."/>
            <person name="Amirebrahimi M."/>
            <person name="Hesse C.N."/>
            <person name="Spatafora J.W."/>
            <person name="Henrissat B."/>
            <person name="Hainaut M."/>
            <person name="Grigoriev I.V."/>
            <person name="Hibbett D.S."/>
        </authorList>
    </citation>
    <scope>NUCLEOTIDE SEQUENCE [LARGE SCALE GENOMIC DNA]</scope>
    <source>
        <strain evidence="3 4">TC161</strain>
    </source>
</reference>
<dbReference type="FunCoup" id="A0A165HAW9">
    <property type="interactions" value="67"/>
</dbReference>
<evidence type="ECO:0000256" key="2">
    <source>
        <dbReference type="SAM" id="MobiDB-lite"/>
    </source>
</evidence>
<dbReference type="InterPro" id="IPR005024">
    <property type="entry name" value="Snf7_fam"/>
</dbReference>
<dbReference type="PANTHER" id="PTHR22761:SF18">
    <property type="entry name" value="SORTING PROTEIN SNF7 FAMILY PROTEIN, PUTATIVE (AFU_ORTHOLOGUE AFUA_2G16692)-RELATED"/>
    <property type="match status" value="1"/>
</dbReference>
<dbReference type="STRING" id="1328760.A0A165HAW9"/>